<proteinExistence type="predicted"/>
<protein>
    <submittedName>
        <fullName evidence="1">Uncharacterized protein</fullName>
    </submittedName>
</protein>
<gene>
    <name evidence="1" type="ORF">SMRZ_LOCUS2962</name>
</gene>
<organism evidence="1 2">
    <name type="scientific">Schistosoma margrebowiei</name>
    <dbReference type="NCBI Taxonomy" id="48269"/>
    <lineage>
        <taxon>Eukaryota</taxon>
        <taxon>Metazoa</taxon>
        <taxon>Spiralia</taxon>
        <taxon>Lophotrochozoa</taxon>
        <taxon>Platyhelminthes</taxon>
        <taxon>Trematoda</taxon>
        <taxon>Digenea</taxon>
        <taxon>Strigeidida</taxon>
        <taxon>Schistosomatoidea</taxon>
        <taxon>Schistosomatidae</taxon>
        <taxon>Schistosoma</taxon>
    </lineage>
</organism>
<accession>A0A3P7XBY3</accession>
<keyword evidence="2" id="KW-1185">Reference proteome</keyword>
<name>A0A3P7XBY3_9TREM</name>
<dbReference type="Proteomes" id="UP000277204">
    <property type="component" value="Unassembled WGS sequence"/>
</dbReference>
<evidence type="ECO:0000313" key="2">
    <source>
        <dbReference type="Proteomes" id="UP000277204"/>
    </source>
</evidence>
<sequence>MVSWMYLDFRVDVRSGTRTLYCSLQISTLYPLSY</sequence>
<reference evidence="1 2" key="1">
    <citation type="submission" date="2018-11" db="EMBL/GenBank/DDBJ databases">
        <authorList>
            <consortium name="Pathogen Informatics"/>
        </authorList>
    </citation>
    <scope>NUCLEOTIDE SEQUENCE [LARGE SCALE GENOMIC DNA]</scope>
    <source>
        <strain evidence="1 2">Zambia</strain>
    </source>
</reference>
<evidence type="ECO:0000313" key="1">
    <source>
        <dbReference type="EMBL" id="VDO56604.1"/>
    </source>
</evidence>
<dbReference type="AlphaFoldDB" id="A0A3P7XBY3"/>
<dbReference type="EMBL" id="UZAI01000804">
    <property type="protein sequence ID" value="VDO56604.1"/>
    <property type="molecule type" value="Genomic_DNA"/>
</dbReference>